<dbReference type="AlphaFoldDB" id="A0A218P9A2"/>
<evidence type="ECO:0000313" key="1">
    <source>
        <dbReference type="EMBL" id="ASJ07365.1"/>
    </source>
</evidence>
<dbReference type="GeneID" id="33316315"/>
<organism evidence="1 2">
    <name type="scientific">Thermococcus pacificus</name>
    <dbReference type="NCBI Taxonomy" id="71998"/>
    <lineage>
        <taxon>Archaea</taxon>
        <taxon>Methanobacteriati</taxon>
        <taxon>Methanobacteriota</taxon>
        <taxon>Thermococci</taxon>
        <taxon>Thermococcales</taxon>
        <taxon>Thermococcaceae</taxon>
        <taxon>Thermococcus</taxon>
    </lineage>
</organism>
<accession>A0A218P9A2</accession>
<dbReference type="Proteomes" id="UP000197418">
    <property type="component" value="Chromosome"/>
</dbReference>
<dbReference type="EMBL" id="CP015102">
    <property type="protein sequence ID" value="ASJ07365.1"/>
    <property type="molecule type" value="Genomic_DNA"/>
</dbReference>
<dbReference type="KEGG" id="tpaf:A3L08_08550"/>
<dbReference type="OrthoDB" id="95391at2157"/>
<gene>
    <name evidence="1" type="ORF">A3L08_08550</name>
</gene>
<reference evidence="1 2" key="1">
    <citation type="submission" date="2016-04" db="EMBL/GenBank/DDBJ databases">
        <title>Complete genome sequence of Thermococcus pacificus type strain P4.</title>
        <authorList>
            <person name="Oger P.M."/>
        </authorList>
    </citation>
    <scope>NUCLEOTIDE SEQUENCE [LARGE SCALE GENOMIC DNA]</scope>
    <source>
        <strain evidence="1 2">P-4</strain>
    </source>
</reference>
<proteinExistence type="predicted"/>
<dbReference type="RefSeq" id="WP_088854612.1">
    <property type="nucleotide sequence ID" value="NZ_CP015102.1"/>
</dbReference>
<name>A0A218P9A2_9EURY</name>
<evidence type="ECO:0000313" key="2">
    <source>
        <dbReference type="Proteomes" id="UP000197418"/>
    </source>
</evidence>
<protein>
    <submittedName>
        <fullName evidence="1">Uncharacterized protein</fullName>
    </submittedName>
</protein>
<keyword evidence="2" id="KW-1185">Reference proteome</keyword>
<sequence>MRVKEAIMAILPELEELGEVEFGQYSPPYPNLLFAFLGSGKRGLPEFERFAEKTVGKDAVGQILLSLLQYLLIRYRRYGEYSVVKPTIKVFLTLNGWLNEKGFESEWKLLLHNFIGYLVDMAAKIEEREDCETALSYLTVVYRLTKEASEDFTEEYFRKLSETVGEKLDSLRESCGEIGHKFKKDAQGC</sequence>